<dbReference type="Pfam" id="PF00296">
    <property type="entry name" value="Bac_luciferase"/>
    <property type="match status" value="1"/>
</dbReference>
<dbReference type="InterPro" id="IPR011251">
    <property type="entry name" value="Luciferase-like_dom"/>
</dbReference>
<evidence type="ECO:0000313" key="5">
    <source>
        <dbReference type="Proteomes" id="UP000295357"/>
    </source>
</evidence>
<sequence length="331" mass="35464">MSQIPPLSVLDLAPIVAGSDAVTALHNSLALARHAEALGYHRFWVAEHHNMDGVASAATAVLIGQIARATERIRVGSGGIMLPNHAPLTIAEQFGTLACFFPGRIDLGLGRAPGTDGPTMRALRRHLSSAAEDRFPQDVQELQAYLGPAREGQVVRAIPGQGTEVPIWLLGSSLYSAQLAAYLGLPFAFASHFAPELLMQALDLYRSQYRPSARHPKPHAMVGLNVIVADSDEQAQHLFTSLQQRFLGMQRGQRGPLPPPVDDMEALWTPAEKAGVARMLAESVVGSPVTVRAGLRATAERTGADEFIVAGALHDFGARLRSYELLAQLAA</sequence>
<dbReference type="AlphaFoldDB" id="A0A4R6MW37"/>
<reference evidence="4 5" key="1">
    <citation type="submission" date="2019-03" db="EMBL/GenBank/DDBJ databases">
        <title>Genomic Encyclopedia of Type Strains, Phase IV (KMG-IV): sequencing the most valuable type-strain genomes for metagenomic binning, comparative biology and taxonomic classification.</title>
        <authorList>
            <person name="Goeker M."/>
        </authorList>
    </citation>
    <scope>NUCLEOTIDE SEQUENCE [LARGE SCALE GENOMIC DNA]</scope>
    <source>
        <strain evidence="4 5">DSM 25082</strain>
    </source>
</reference>
<dbReference type="InterPro" id="IPR019949">
    <property type="entry name" value="CmoO-like"/>
</dbReference>
<dbReference type="EMBL" id="SNXE01000008">
    <property type="protein sequence ID" value="TDP06691.1"/>
    <property type="molecule type" value="Genomic_DNA"/>
</dbReference>
<dbReference type="GO" id="GO:0005829">
    <property type="term" value="C:cytosol"/>
    <property type="evidence" value="ECO:0007669"/>
    <property type="project" value="TreeGrafter"/>
</dbReference>
<dbReference type="GO" id="GO:0016705">
    <property type="term" value="F:oxidoreductase activity, acting on paired donors, with incorporation or reduction of molecular oxygen"/>
    <property type="evidence" value="ECO:0007669"/>
    <property type="project" value="InterPro"/>
</dbReference>
<accession>A0A4R6MW37</accession>
<organism evidence="4 5">
    <name type="scientific">Roseateles asaccharophilus</name>
    <dbReference type="NCBI Taxonomy" id="582607"/>
    <lineage>
        <taxon>Bacteria</taxon>
        <taxon>Pseudomonadati</taxon>
        <taxon>Pseudomonadota</taxon>
        <taxon>Betaproteobacteria</taxon>
        <taxon>Burkholderiales</taxon>
        <taxon>Sphaerotilaceae</taxon>
        <taxon>Roseateles</taxon>
    </lineage>
</organism>
<evidence type="ECO:0000256" key="2">
    <source>
        <dbReference type="ARBA" id="ARBA00074555"/>
    </source>
</evidence>
<dbReference type="InterPro" id="IPR036661">
    <property type="entry name" value="Luciferase-like_sf"/>
</dbReference>
<keyword evidence="5" id="KW-1185">Reference proteome</keyword>
<name>A0A4R6MW37_9BURK</name>
<feature type="domain" description="Luciferase-like" evidence="3">
    <location>
        <begin position="20"/>
        <end position="305"/>
    </location>
</feature>
<protein>
    <recommendedName>
        <fullName evidence="2">Luciferase-like monooxygenase</fullName>
    </recommendedName>
</protein>
<dbReference type="Proteomes" id="UP000295357">
    <property type="component" value="Unassembled WGS sequence"/>
</dbReference>
<dbReference type="Gene3D" id="3.20.20.30">
    <property type="entry name" value="Luciferase-like domain"/>
    <property type="match status" value="1"/>
</dbReference>
<dbReference type="SUPFAM" id="SSF51679">
    <property type="entry name" value="Bacterial luciferase-like"/>
    <property type="match status" value="1"/>
</dbReference>
<dbReference type="CDD" id="cd00347">
    <property type="entry name" value="Flavin_utilizing_monoxygenases"/>
    <property type="match status" value="1"/>
</dbReference>
<dbReference type="PANTHER" id="PTHR30137">
    <property type="entry name" value="LUCIFERASE-LIKE MONOOXYGENASE"/>
    <property type="match status" value="1"/>
</dbReference>
<dbReference type="NCBIfam" id="TIGR03558">
    <property type="entry name" value="oxido_grp_1"/>
    <property type="match status" value="1"/>
</dbReference>
<gene>
    <name evidence="4" type="ORF">DFR39_108163</name>
</gene>
<proteinExistence type="predicted"/>
<dbReference type="InterPro" id="IPR050766">
    <property type="entry name" value="Bact_Lucif_Oxidored"/>
</dbReference>
<dbReference type="FunFam" id="3.20.20.30:FF:000002">
    <property type="entry name" value="LLM class flavin-dependent oxidoreductase"/>
    <property type="match status" value="1"/>
</dbReference>
<comment type="similarity">
    <text evidence="1">To bacterial alkanal monooxygenase alpha and beta chains.</text>
</comment>
<comment type="caution">
    <text evidence="4">The sequence shown here is derived from an EMBL/GenBank/DDBJ whole genome shotgun (WGS) entry which is preliminary data.</text>
</comment>
<evidence type="ECO:0000313" key="4">
    <source>
        <dbReference type="EMBL" id="TDP06691.1"/>
    </source>
</evidence>
<evidence type="ECO:0000259" key="3">
    <source>
        <dbReference type="Pfam" id="PF00296"/>
    </source>
</evidence>
<dbReference type="PANTHER" id="PTHR30137:SF6">
    <property type="entry name" value="LUCIFERASE-LIKE MONOOXYGENASE"/>
    <property type="match status" value="1"/>
</dbReference>
<evidence type="ECO:0000256" key="1">
    <source>
        <dbReference type="ARBA" id="ARBA00007789"/>
    </source>
</evidence>